<dbReference type="EMBL" id="QXIR01000012">
    <property type="protein sequence ID" value="RIW34009.1"/>
    <property type="molecule type" value="Genomic_DNA"/>
</dbReference>
<sequence>MIRRNDKVNVLSTVDYNRVRNFIMENARALDVRVFAYLFENGSQKEAAEELAKFQNEDGGFGHGIEPDIRMPDSSPIATTVGLQYARKLKLTGGHRIVRKALEYLNSEYDESITGWHLLGKEVNDHPHAPWWSYDHEKGHCGVHGTWANPNAEITGYLHEYEGYVPNELIEKVTQKAREELGTLPEEMEMHDFLCYKRLMESVQSPFKEEIEEKLKKAVRKITKLNPGDWEGYGMKPLQAADSPASPFFPLLKDEVKENLHYEMEKLREAGYASPNWSWFGKYEEEWVHAEKDWQGHLTVELLKTLKEFGCLDD</sequence>
<accession>A0A3A1QYZ2</accession>
<dbReference type="SUPFAM" id="SSF48239">
    <property type="entry name" value="Terpenoid cyclases/Protein prenyltransferases"/>
    <property type="match status" value="1"/>
</dbReference>
<dbReference type="AlphaFoldDB" id="A0A3A1QYZ2"/>
<keyword evidence="2" id="KW-1185">Reference proteome</keyword>
<dbReference type="Proteomes" id="UP000265801">
    <property type="component" value="Unassembled WGS sequence"/>
</dbReference>
<reference evidence="1 2" key="1">
    <citation type="submission" date="2018-09" db="EMBL/GenBank/DDBJ databases">
        <title>Bacillus saliacetes sp. nov., isolated from Thai shrimp paste (Ka-pi).</title>
        <authorList>
            <person name="Daroonpunt R."/>
            <person name="Tanasupawat S."/>
            <person name="Yiamsombut S."/>
        </authorList>
    </citation>
    <scope>NUCLEOTIDE SEQUENCE [LARGE SCALE GENOMIC DNA]</scope>
    <source>
        <strain evidence="1 2">SKP7-4</strain>
    </source>
</reference>
<gene>
    <name evidence="1" type="ORF">D3H55_10455</name>
</gene>
<evidence type="ECO:0000313" key="2">
    <source>
        <dbReference type="Proteomes" id="UP000265801"/>
    </source>
</evidence>
<organism evidence="1 2">
    <name type="scientific">Bacillus salacetis</name>
    <dbReference type="NCBI Taxonomy" id="2315464"/>
    <lineage>
        <taxon>Bacteria</taxon>
        <taxon>Bacillati</taxon>
        <taxon>Bacillota</taxon>
        <taxon>Bacilli</taxon>
        <taxon>Bacillales</taxon>
        <taxon>Bacillaceae</taxon>
        <taxon>Bacillus</taxon>
    </lineage>
</organism>
<comment type="caution">
    <text evidence="1">The sequence shown here is derived from an EMBL/GenBank/DDBJ whole genome shotgun (WGS) entry which is preliminary data.</text>
</comment>
<protein>
    <submittedName>
        <fullName evidence="1">Uncharacterized protein</fullName>
    </submittedName>
</protein>
<evidence type="ECO:0000313" key="1">
    <source>
        <dbReference type="EMBL" id="RIW34009.1"/>
    </source>
</evidence>
<name>A0A3A1QYZ2_9BACI</name>
<dbReference type="InterPro" id="IPR008930">
    <property type="entry name" value="Terpenoid_cyclase/PrenylTrfase"/>
</dbReference>
<proteinExistence type="predicted"/>